<dbReference type="AlphaFoldDB" id="A0A7G9Z5M7"/>
<name>A0A7G9Z5M7_9EURY</name>
<feature type="domain" description="DUF1638" evidence="1">
    <location>
        <begin position="96"/>
        <end position="275"/>
    </location>
</feature>
<proteinExistence type="predicted"/>
<gene>
    <name evidence="2" type="ORF">BJEEAEJC_00003</name>
</gene>
<dbReference type="EMBL" id="MT631622">
    <property type="protein sequence ID" value="QNO55561.1"/>
    <property type="molecule type" value="Genomic_DNA"/>
</dbReference>
<dbReference type="InterPro" id="IPR012437">
    <property type="entry name" value="DUF1638"/>
</dbReference>
<evidence type="ECO:0000259" key="1">
    <source>
        <dbReference type="Pfam" id="PF07796"/>
    </source>
</evidence>
<accession>A0A7G9Z5M7</accession>
<sequence length="285" mass="31765">MHIGVITCEILRKEIGAVIRRAGVDRIFFLLTEPNNLALTILTKKVNERFSSEFAEEARTKSKLKLKLNVKEKTIAGIKKEIRVDNINDSVIIRVLELQSHDYPDKLLAEIEASLKTMSSVVDFVILGYGLCGNTAREMERVIENVEVPVVIPRDKTGAILNNCIEIALGKEKVQALLREEIGTFFMTPAGAAIIKEPQVILESSVGIMAGNSKGSAASDTRRIMRIMKNHYQRVVKICYSEADEDDIEYRKTVDKFASTFGLEIKNVRGSSRLVLEALEEGLGI</sequence>
<protein>
    <recommendedName>
        <fullName evidence="1">DUF1638 domain-containing protein</fullName>
    </recommendedName>
</protein>
<evidence type="ECO:0000313" key="2">
    <source>
        <dbReference type="EMBL" id="QNO55561.1"/>
    </source>
</evidence>
<organism evidence="2">
    <name type="scientific">Candidatus Methanophaga sp. ANME-1 ERB7</name>
    <dbReference type="NCBI Taxonomy" id="2759913"/>
    <lineage>
        <taxon>Archaea</taxon>
        <taxon>Methanobacteriati</taxon>
        <taxon>Methanobacteriota</taxon>
        <taxon>Stenosarchaea group</taxon>
        <taxon>Methanomicrobia</taxon>
        <taxon>Candidatus Methanophagales</taxon>
        <taxon>Candidatus Methanophagaceae</taxon>
        <taxon>Candidatus Methanophaga</taxon>
    </lineage>
</organism>
<dbReference type="Pfam" id="PF07796">
    <property type="entry name" value="DUF1638"/>
    <property type="match status" value="1"/>
</dbReference>
<reference evidence="2" key="1">
    <citation type="submission" date="2020-06" db="EMBL/GenBank/DDBJ databases">
        <title>Unique genomic features of the anaerobic methanotrophic archaea.</title>
        <authorList>
            <person name="Chadwick G.L."/>
            <person name="Skennerton C.T."/>
            <person name="Laso-Perez R."/>
            <person name="Leu A.O."/>
            <person name="Speth D.R."/>
            <person name="Yu H."/>
            <person name="Morgan-Lang C."/>
            <person name="Hatzenpichler R."/>
            <person name="Goudeau D."/>
            <person name="Malmstrom R."/>
            <person name="Brazelton W.J."/>
            <person name="Woyke T."/>
            <person name="Hallam S.J."/>
            <person name="Tyson G.W."/>
            <person name="Wegener G."/>
            <person name="Boetius A."/>
            <person name="Orphan V."/>
        </authorList>
    </citation>
    <scope>NUCLEOTIDE SEQUENCE</scope>
</reference>